<feature type="region of interest" description="Disordered" evidence="6">
    <location>
        <begin position="121"/>
        <end position="151"/>
    </location>
</feature>
<gene>
    <name evidence="7" type="ORF">AKAME5_000148300</name>
</gene>
<keyword evidence="5" id="KW-0539">Nucleus</keyword>
<evidence type="ECO:0000313" key="7">
    <source>
        <dbReference type="EMBL" id="GLD47275.1"/>
    </source>
</evidence>
<feature type="region of interest" description="Disordered" evidence="6">
    <location>
        <begin position="168"/>
        <end position="226"/>
    </location>
</feature>
<keyword evidence="2" id="KW-0805">Transcription regulation</keyword>
<dbReference type="EMBL" id="BRZM01000003">
    <property type="protein sequence ID" value="GLD47275.1"/>
    <property type="molecule type" value="Genomic_DNA"/>
</dbReference>
<dbReference type="GO" id="GO:0000977">
    <property type="term" value="F:RNA polymerase II transcription regulatory region sequence-specific DNA binding"/>
    <property type="evidence" value="ECO:0007669"/>
    <property type="project" value="TreeGrafter"/>
</dbReference>
<dbReference type="PANTHER" id="PTHR13059:SF10">
    <property type="entry name" value="HMG BOX TRANSCRIPTION FACTOR BBX"/>
    <property type="match status" value="1"/>
</dbReference>
<feature type="compositionally biased region" description="Basic and acidic residues" evidence="6">
    <location>
        <begin position="294"/>
        <end position="305"/>
    </location>
</feature>
<evidence type="ECO:0000256" key="5">
    <source>
        <dbReference type="ARBA" id="ARBA00023242"/>
    </source>
</evidence>
<evidence type="ECO:0000256" key="2">
    <source>
        <dbReference type="ARBA" id="ARBA00023015"/>
    </source>
</evidence>
<keyword evidence="1" id="KW-0597">Phosphoprotein</keyword>
<dbReference type="GO" id="GO:0005634">
    <property type="term" value="C:nucleus"/>
    <property type="evidence" value="ECO:0007669"/>
    <property type="project" value="TreeGrafter"/>
</dbReference>
<accession>A0AAD3M479</accession>
<evidence type="ECO:0000313" key="8">
    <source>
        <dbReference type="Proteomes" id="UP001279410"/>
    </source>
</evidence>
<dbReference type="AlphaFoldDB" id="A0AAD3M479"/>
<feature type="region of interest" description="Disordered" evidence="6">
    <location>
        <begin position="1"/>
        <end position="38"/>
    </location>
</feature>
<dbReference type="Proteomes" id="UP001279410">
    <property type="component" value="Unassembled WGS sequence"/>
</dbReference>
<proteinExistence type="predicted"/>
<evidence type="ECO:0000256" key="6">
    <source>
        <dbReference type="SAM" id="MobiDB-lite"/>
    </source>
</evidence>
<keyword evidence="3" id="KW-0238">DNA-binding</keyword>
<evidence type="ECO:0000256" key="4">
    <source>
        <dbReference type="ARBA" id="ARBA00023163"/>
    </source>
</evidence>
<feature type="compositionally biased region" description="Polar residues" evidence="6">
    <location>
        <begin position="62"/>
        <end position="71"/>
    </location>
</feature>
<organism evidence="7 8">
    <name type="scientific">Lates japonicus</name>
    <name type="common">Japanese lates</name>
    <dbReference type="NCBI Taxonomy" id="270547"/>
    <lineage>
        <taxon>Eukaryota</taxon>
        <taxon>Metazoa</taxon>
        <taxon>Chordata</taxon>
        <taxon>Craniata</taxon>
        <taxon>Vertebrata</taxon>
        <taxon>Euteleostomi</taxon>
        <taxon>Actinopterygii</taxon>
        <taxon>Neopterygii</taxon>
        <taxon>Teleostei</taxon>
        <taxon>Neoteleostei</taxon>
        <taxon>Acanthomorphata</taxon>
        <taxon>Carangaria</taxon>
        <taxon>Carangaria incertae sedis</taxon>
        <taxon>Centropomidae</taxon>
        <taxon>Lates</taxon>
    </lineage>
</organism>
<feature type="compositionally biased region" description="Basic and acidic residues" evidence="6">
    <location>
        <begin position="142"/>
        <end position="151"/>
    </location>
</feature>
<evidence type="ECO:0000256" key="3">
    <source>
        <dbReference type="ARBA" id="ARBA00023125"/>
    </source>
</evidence>
<feature type="region of interest" description="Disordered" evidence="6">
    <location>
        <begin position="286"/>
        <end position="305"/>
    </location>
</feature>
<dbReference type="GO" id="GO:0000981">
    <property type="term" value="F:DNA-binding transcription factor activity, RNA polymerase II-specific"/>
    <property type="evidence" value="ECO:0007669"/>
    <property type="project" value="TreeGrafter"/>
</dbReference>
<feature type="region of interest" description="Disordered" evidence="6">
    <location>
        <begin position="51"/>
        <end position="80"/>
    </location>
</feature>
<reference evidence="7" key="1">
    <citation type="submission" date="2022-08" db="EMBL/GenBank/DDBJ databases">
        <title>Genome sequencing of akame (Lates japonicus).</title>
        <authorList>
            <person name="Hashiguchi Y."/>
            <person name="Takahashi H."/>
        </authorList>
    </citation>
    <scope>NUCLEOTIDE SEQUENCE</scope>
    <source>
        <strain evidence="7">Kochi</strain>
    </source>
</reference>
<keyword evidence="4" id="KW-0804">Transcription</keyword>
<sequence>MLSGTIPNRVPDVTESRVKSAPSPLAESSMSVVPEGKPCRQSALFQLAELKEEDKGKERQSEVTCESSTENRGSRKSERSCKGALYKTLVSEGMLTSLRANIDRGKRGAFRASDHDANWCDDSWTVPQLVPNNPKKLKKSKSKDESSQGLGKLEEEFEKKFNSLPQYSPMTFDKKGTTVAKKRKTDSSTVQEEASRVGKGPSPSQKKTSFHKIVRKHKHKKERPGAVDKVVQSDSTMLDSASKAKICAPLAIMCPDVQGSTSMEMLVGSQKRKARKTKITHLVRTADGGVSPAEEDKTRDLNQEQDKKPLLHQNLCNEKGCYSNPRAEEAERSTITQELPAFFSLAALAEVAAMENVHRGQRGLAESQKKELAQTPVLISCADQ</sequence>
<comment type="caution">
    <text evidence="7">The sequence shown here is derived from an EMBL/GenBank/DDBJ whole genome shotgun (WGS) entry which is preliminary data.</text>
</comment>
<keyword evidence="8" id="KW-1185">Reference proteome</keyword>
<feature type="compositionally biased region" description="Basic residues" evidence="6">
    <location>
        <begin position="208"/>
        <end position="222"/>
    </location>
</feature>
<protein>
    <submittedName>
        <fullName evidence="7">HMG box transcription factor BBX isoform X2</fullName>
    </submittedName>
</protein>
<feature type="compositionally biased region" description="Basic and acidic residues" evidence="6">
    <location>
        <begin position="51"/>
        <end position="61"/>
    </location>
</feature>
<evidence type="ECO:0000256" key="1">
    <source>
        <dbReference type="ARBA" id="ARBA00022553"/>
    </source>
</evidence>
<name>A0AAD3M479_LATJO</name>
<dbReference type="PANTHER" id="PTHR13059">
    <property type="entry name" value="HMG-BOX TRANSCRIPTION FACTOR BBX"/>
    <property type="match status" value="1"/>
</dbReference>
<dbReference type="InterPro" id="IPR052412">
    <property type="entry name" value="CC-Dev_Transcription_Reg"/>
</dbReference>